<keyword evidence="2" id="KW-0902">Two-component regulatory system</keyword>
<evidence type="ECO:0000256" key="2">
    <source>
        <dbReference type="ARBA" id="ARBA00023012"/>
    </source>
</evidence>
<dbReference type="SUPFAM" id="SSF52172">
    <property type="entry name" value="CheY-like"/>
    <property type="match status" value="1"/>
</dbReference>
<organism evidence="6 7">
    <name type="scientific">Turicibacter sanguinis</name>
    <dbReference type="NCBI Taxonomy" id="154288"/>
    <lineage>
        <taxon>Bacteria</taxon>
        <taxon>Bacillati</taxon>
        <taxon>Bacillota</taxon>
        <taxon>Erysipelotrichia</taxon>
        <taxon>Erysipelotrichales</taxon>
        <taxon>Turicibacteraceae</taxon>
        <taxon>Turicibacter</taxon>
    </lineage>
</organism>
<evidence type="ECO:0000313" key="7">
    <source>
        <dbReference type="Proteomes" id="UP000487649"/>
    </source>
</evidence>
<dbReference type="CDD" id="cd00383">
    <property type="entry name" value="trans_reg_C"/>
    <property type="match status" value="1"/>
</dbReference>
<dbReference type="Gene3D" id="3.40.50.2300">
    <property type="match status" value="1"/>
</dbReference>
<dbReference type="SMART" id="SM00862">
    <property type="entry name" value="Trans_reg_C"/>
    <property type="match status" value="1"/>
</dbReference>
<dbReference type="FunFam" id="3.40.50.2300:FF:000001">
    <property type="entry name" value="DNA-binding response regulator PhoB"/>
    <property type="match status" value="1"/>
</dbReference>
<protein>
    <submittedName>
        <fullName evidence="6">Response regulator</fullName>
    </submittedName>
</protein>
<dbReference type="EMBL" id="WMQE01000002">
    <property type="protein sequence ID" value="MTK20097.1"/>
    <property type="molecule type" value="Genomic_DNA"/>
</dbReference>
<comment type="caution">
    <text evidence="6">The sequence shown here is derived from an EMBL/GenBank/DDBJ whole genome shotgun (WGS) entry which is preliminary data.</text>
</comment>
<dbReference type="GO" id="GO:0000156">
    <property type="term" value="F:phosphorelay response regulator activity"/>
    <property type="evidence" value="ECO:0007669"/>
    <property type="project" value="TreeGrafter"/>
</dbReference>
<dbReference type="RefSeq" id="WP_006784840.1">
    <property type="nucleotide sequence ID" value="NZ_CAJJOK010000003.1"/>
</dbReference>
<reference evidence="6 7" key="1">
    <citation type="journal article" date="2019" name="Nat. Med.">
        <title>A library of human gut bacterial isolates paired with longitudinal multiomics data enables mechanistic microbiome research.</title>
        <authorList>
            <person name="Poyet M."/>
            <person name="Groussin M."/>
            <person name="Gibbons S.M."/>
            <person name="Avila-Pacheco J."/>
            <person name="Jiang X."/>
            <person name="Kearney S.M."/>
            <person name="Perrotta A.R."/>
            <person name="Berdy B."/>
            <person name="Zhao S."/>
            <person name="Lieberman T.D."/>
            <person name="Swanson P.K."/>
            <person name="Smith M."/>
            <person name="Roesemann S."/>
            <person name="Alexander J.E."/>
            <person name="Rich S.A."/>
            <person name="Livny J."/>
            <person name="Vlamakis H."/>
            <person name="Clish C."/>
            <person name="Bullock K."/>
            <person name="Deik A."/>
            <person name="Scott J."/>
            <person name="Pierce K.A."/>
            <person name="Xavier R.J."/>
            <person name="Alm E.J."/>
        </authorList>
    </citation>
    <scope>NUCLEOTIDE SEQUENCE [LARGE SCALE GENOMIC DNA]</scope>
    <source>
        <strain evidence="6 7">BIOML-A198</strain>
    </source>
</reference>
<dbReference type="GO" id="GO:0032993">
    <property type="term" value="C:protein-DNA complex"/>
    <property type="evidence" value="ECO:0007669"/>
    <property type="project" value="TreeGrafter"/>
</dbReference>
<evidence type="ECO:0000256" key="4">
    <source>
        <dbReference type="ARBA" id="ARBA00023125"/>
    </source>
</evidence>
<dbReference type="InterPro" id="IPR001867">
    <property type="entry name" value="OmpR/PhoB-type_DNA-bd"/>
</dbReference>
<dbReference type="PANTHER" id="PTHR48111:SF2">
    <property type="entry name" value="RESPONSE REGULATOR SAER"/>
    <property type="match status" value="1"/>
</dbReference>
<dbReference type="Gene3D" id="1.10.10.10">
    <property type="entry name" value="Winged helix-like DNA-binding domain superfamily/Winged helix DNA-binding domain"/>
    <property type="match status" value="1"/>
</dbReference>
<evidence type="ECO:0000256" key="3">
    <source>
        <dbReference type="ARBA" id="ARBA00023015"/>
    </source>
</evidence>
<evidence type="ECO:0000313" key="6">
    <source>
        <dbReference type="EMBL" id="MTK20097.1"/>
    </source>
</evidence>
<dbReference type="OrthoDB" id="9790442at2"/>
<keyword evidence="5" id="KW-0804">Transcription</keyword>
<dbReference type="InterPro" id="IPR039420">
    <property type="entry name" value="WalR-like"/>
</dbReference>
<dbReference type="Pfam" id="PF00486">
    <property type="entry name" value="Trans_reg_C"/>
    <property type="match status" value="1"/>
</dbReference>
<evidence type="ECO:0000256" key="1">
    <source>
        <dbReference type="ARBA" id="ARBA00022553"/>
    </source>
</evidence>
<dbReference type="Gene3D" id="6.10.250.690">
    <property type="match status" value="1"/>
</dbReference>
<sequence length="226" mass="26124">MSQKILVVDDDLEILEMLYDALNDEGYLVYKASNSFEARSQLKVNPDLMILDVMMPGQDGFEFCKEIRSVVSCPIIFLTAKVSESDLIQGFAIGGDDYLTKPFSLRELRARVAAHLRRNERQSSREQSFLIFQHLKINLQSRTVLYFDECVPLTKREYEIVELLALNKNQVFSKEQIYELVWGLDAEGDCATVAEHVKKVRSKFQTIQTDFNYLKTVWGVGYKWDV</sequence>
<dbReference type="SMART" id="SM00448">
    <property type="entry name" value="REC"/>
    <property type="match status" value="1"/>
</dbReference>
<keyword evidence="1" id="KW-0597">Phosphoprotein</keyword>
<dbReference type="InterPro" id="IPR011006">
    <property type="entry name" value="CheY-like_superfamily"/>
</dbReference>
<dbReference type="Pfam" id="PF00072">
    <property type="entry name" value="Response_reg"/>
    <property type="match status" value="1"/>
</dbReference>
<keyword evidence="4" id="KW-0238">DNA-binding</keyword>
<dbReference type="InterPro" id="IPR001789">
    <property type="entry name" value="Sig_transdc_resp-reg_receiver"/>
</dbReference>
<dbReference type="AlphaFoldDB" id="A0A173SDA6"/>
<dbReference type="CDD" id="cd17574">
    <property type="entry name" value="REC_OmpR"/>
    <property type="match status" value="1"/>
</dbReference>
<proteinExistence type="predicted"/>
<evidence type="ECO:0000256" key="5">
    <source>
        <dbReference type="ARBA" id="ARBA00023163"/>
    </source>
</evidence>
<keyword evidence="3" id="KW-0805">Transcription regulation</keyword>
<dbReference type="PANTHER" id="PTHR48111">
    <property type="entry name" value="REGULATOR OF RPOS"/>
    <property type="match status" value="1"/>
</dbReference>
<dbReference type="Proteomes" id="UP000487649">
    <property type="component" value="Unassembled WGS sequence"/>
</dbReference>
<dbReference type="InterPro" id="IPR036388">
    <property type="entry name" value="WH-like_DNA-bd_sf"/>
</dbReference>
<name>A0A173SDA6_9FIRM</name>
<dbReference type="PROSITE" id="PS50110">
    <property type="entry name" value="RESPONSE_REGULATORY"/>
    <property type="match status" value="1"/>
</dbReference>
<accession>A0A173SDA6</accession>
<gene>
    <name evidence="6" type="ORF">GMA92_01435</name>
</gene>
<dbReference type="PROSITE" id="PS51755">
    <property type="entry name" value="OMPR_PHOB"/>
    <property type="match status" value="1"/>
</dbReference>
<dbReference type="GO" id="GO:0000976">
    <property type="term" value="F:transcription cis-regulatory region binding"/>
    <property type="evidence" value="ECO:0007669"/>
    <property type="project" value="TreeGrafter"/>
</dbReference>
<dbReference type="GeneID" id="60058696"/>
<dbReference type="GO" id="GO:0005829">
    <property type="term" value="C:cytosol"/>
    <property type="evidence" value="ECO:0007669"/>
    <property type="project" value="TreeGrafter"/>
</dbReference>
<dbReference type="FunFam" id="1.10.10.10:FF:000018">
    <property type="entry name" value="DNA-binding response regulator ResD"/>
    <property type="match status" value="1"/>
</dbReference>
<dbReference type="GO" id="GO:0006355">
    <property type="term" value="P:regulation of DNA-templated transcription"/>
    <property type="evidence" value="ECO:0007669"/>
    <property type="project" value="InterPro"/>
</dbReference>